<name>A0AAD4Q970_9AGAM</name>
<dbReference type="PANTHER" id="PTHR10039:SF17">
    <property type="entry name" value="FUNGAL STAND N-TERMINAL GOODBYE DOMAIN-CONTAINING PROTEIN-RELATED"/>
    <property type="match status" value="1"/>
</dbReference>
<dbReference type="PANTHER" id="PTHR10039">
    <property type="entry name" value="AMELOGENIN"/>
    <property type="match status" value="1"/>
</dbReference>
<evidence type="ECO:0000259" key="2">
    <source>
        <dbReference type="Pfam" id="PF24883"/>
    </source>
</evidence>
<evidence type="ECO:0000313" key="4">
    <source>
        <dbReference type="Proteomes" id="UP001201163"/>
    </source>
</evidence>
<feature type="domain" description="Nephrocystin 3-like N-terminal" evidence="2">
    <location>
        <begin position="261"/>
        <end position="295"/>
    </location>
</feature>
<dbReference type="Pfam" id="PF24883">
    <property type="entry name" value="NPHP3_N"/>
    <property type="match status" value="1"/>
</dbReference>
<dbReference type="InterPro" id="IPR056884">
    <property type="entry name" value="NPHP3-like_N"/>
</dbReference>
<reference evidence="3" key="1">
    <citation type="submission" date="2022-01" db="EMBL/GenBank/DDBJ databases">
        <title>Comparative genomics reveals a dynamic genome evolution in the ectomycorrhizal milk-cap (Lactarius) mushrooms.</title>
        <authorList>
            <consortium name="DOE Joint Genome Institute"/>
            <person name="Lebreton A."/>
            <person name="Tang N."/>
            <person name="Kuo A."/>
            <person name="LaButti K."/>
            <person name="Drula E."/>
            <person name="Barry K."/>
            <person name="Clum A."/>
            <person name="Lipzen A."/>
            <person name="Mousain D."/>
            <person name="Ng V."/>
            <person name="Wang R."/>
            <person name="Wang X."/>
            <person name="Dai Y."/>
            <person name="Henrissat B."/>
            <person name="Grigoriev I.V."/>
            <person name="Guerin-Laguette A."/>
            <person name="Yu F."/>
            <person name="Martin F.M."/>
        </authorList>
    </citation>
    <scope>NUCLEOTIDE SEQUENCE</scope>
    <source>
        <strain evidence="3">QP</strain>
    </source>
</reference>
<protein>
    <recommendedName>
        <fullName evidence="2">Nephrocystin 3-like N-terminal domain-containing protein</fullName>
    </recommendedName>
</protein>
<proteinExistence type="predicted"/>
<dbReference type="EMBL" id="JAKELL010000099">
    <property type="protein sequence ID" value="KAH8982528.1"/>
    <property type="molecule type" value="Genomic_DNA"/>
</dbReference>
<keyword evidence="1" id="KW-0677">Repeat</keyword>
<evidence type="ECO:0000256" key="1">
    <source>
        <dbReference type="ARBA" id="ARBA00022737"/>
    </source>
</evidence>
<organism evidence="3 4">
    <name type="scientific">Lactarius akahatsu</name>
    <dbReference type="NCBI Taxonomy" id="416441"/>
    <lineage>
        <taxon>Eukaryota</taxon>
        <taxon>Fungi</taxon>
        <taxon>Dikarya</taxon>
        <taxon>Basidiomycota</taxon>
        <taxon>Agaricomycotina</taxon>
        <taxon>Agaricomycetes</taxon>
        <taxon>Russulales</taxon>
        <taxon>Russulaceae</taxon>
        <taxon>Lactarius</taxon>
    </lineage>
</organism>
<dbReference type="Proteomes" id="UP001201163">
    <property type="component" value="Unassembled WGS sequence"/>
</dbReference>
<comment type="caution">
    <text evidence="3">The sequence shown here is derived from an EMBL/GenBank/DDBJ whole genome shotgun (WGS) entry which is preliminary data.</text>
</comment>
<accession>A0AAD4Q970</accession>
<gene>
    <name evidence="3" type="ORF">EDB92DRAFT_1952255</name>
</gene>
<dbReference type="AlphaFoldDB" id="A0AAD4Q970"/>
<evidence type="ECO:0000313" key="3">
    <source>
        <dbReference type="EMBL" id="KAH8982528.1"/>
    </source>
</evidence>
<sequence length="307" mass="34016">MHEAVSHYPYCIFLIYSKLSTHIRKALEEYKKKTGKDLTTHPLAAEINGCHSPEAILIWLNPTVNIINALSATIGDSAGSVFPPAKIILSGIGILLVVIKLFGRIESFFERLEVYTNVPPSLAVTDELAKIMAEVLSILATATSGMKERRIKIFLKKVAGMNDLEDALQRFGELEQRELLTGIAQVSSDTNVLKDDARDIKADAKETKADAKETKAMVKEIVGKMDARDLEEALQKLKGWLSPPDPSTNYNIGLRDLHEATATWFVEGPIFQEWHSNGSLLWIHGKPGSEKSILWFAISLISLYTAT</sequence>
<keyword evidence="4" id="KW-1185">Reference proteome</keyword>